<dbReference type="Proteomes" id="UP000324222">
    <property type="component" value="Unassembled WGS sequence"/>
</dbReference>
<gene>
    <name evidence="1" type="ORF">E2C01_040268</name>
</gene>
<dbReference type="EMBL" id="VSRR010007264">
    <property type="protein sequence ID" value="MPC46547.1"/>
    <property type="molecule type" value="Genomic_DNA"/>
</dbReference>
<evidence type="ECO:0000313" key="2">
    <source>
        <dbReference type="Proteomes" id="UP000324222"/>
    </source>
</evidence>
<sequence length="96" mass="10978">MCAVPIQNDIGVLPWEIQGSEWAEVLCWSYLQVDRRTTATEPHRQLSMVLSSSGIRLYAGTVPDLQALLCQEKFGKLWSKRIQGVRDIPCEARLRY</sequence>
<organism evidence="1 2">
    <name type="scientific">Portunus trituberculatus</name>
    <name type="common">Swimming crab</name>
    <name type="synonym">Neptunus trituberculatus</name>
    <dbReference type="NCBI Taxonomy" id="210409"/>
    <lineage>
        <taxon>Eukaryota</taxon>
        <taxon>Metazoa</taxon>
        <taxon>Ecdysozoa</taxon>
        <taxon>Arthropoda</taxon>
        <taxon>Crustacea</taxon>
        <taxon>Multicrustacea</taxon>
        <taxon>Malacostraca</taxon>
        <taxon>Eumalacostraca</taxon>
        <taxon>Eucarida</taxon>
        <taxon>Decapoda</taxon>
        <taxon>Pleocyemata</taxon>
        <taxon>Brachyura</taxon>
        <taxon>Eubrachyura</taxon>
        <taxon>Portunoidea</taxon>
        <taxon>Portunidae</taxon>
        <taxon>Portuninae</taxon>
        <taxon>Portunus</taxon>
    </lineage>
</organism>
<dbReference type="AlphaFoldDB" id="A0A5B7FMI9"/>
<reference evidence="1 2" key="1">
    <citation type="submission" date="2019-05" db="EMBL/GenBank/DDBJ databases">
        <title>Another draft genome of Portunus trituberculatus and its Hox gene families provides insights of decapod evolution.</title>
        <authorList>
            <person name="Jeong J.-H."/>
            <person name="Song I."/>
            <person name="Kim S."/>
            <person name="Choi T."/>
            <person name="Kim D."/>
            <person name="Ryu S."/>
            <person name="Kim W."/>
        </authorList>
    </citation>
    <scope>NUCLEOTIDE SEQUENCE [LARGE SCALE GENOMIC DNA]</scope>
    <source>
        <tissue evidence="1">Muscle</tissue>
    </source>
</reference>
<proteinExistence type="predicted"/>
<accession>A0A5B7FMI9</accession>
<comment type="caution">
    <text evidence="1">The sequence shown here is derived from an EMBL/GenBank/DDBJ whole genome shotgun (WGS) entry which is preliminary data.</text>
</comment>
<protein>
    <submittedName>
        <fullName evidence="1">Uncharacterized protein</fullName>
    </submittedName>
</protein>
<evidence type="ECO:0000313" key="1">
    <source>
        <dbReference type="EMBL" id="MPC46547.1"/>
    </source>
</evidence>
<keyword evidence="2" id="KW-1185">Reference proteome</keyword>
<name>A0A5B7FMI9_PORTR</name>